<sequence>MPELPSLSERDHAVVWHPYTQMQTAPLAVPIVRGEGSWLLAEDGTRYLDGISSWWVNLHGHAHPHIAARVSEQLRTLEHVLFAGFTHPAAVELAEQLLEILPTNQARVFYSDNGSTAVEVALKMVLQYFHNLGQPERRTFLCFRDSYHGDTFGAMAVSSRGAFTQPFWPLLFDVEFIDVPVPGREAEVLAQLDAVLQRPDVAGFIFEPLVLGTAGMVMYSPEVLTEMLRRCHQRGVLCIADEVMTGFGRTGPLFASSLLQEQPDIMCFSKGLTGGTLAMGLTTCAAPIYDAFLSDDKMRALFHGHSYTANPVACAAALASLELTRTDDCTRQRQRIEAAHAAFRQEIEALPGIRQVRHRGTILAVEYDPGEGTSYFSRLRDAFYQMALDNHIVLRPLGNVVYLLPPYCTTSEELELLYAVLLRMRDVVLNFEPAPTLPEYLHD</sequence>
<reference evidence="11" key="1">
    <citation type="submission" date="2016-11" db="EMBL/GenBank/DDBJ databases">
        <authorList>
            <person name="Varghese N."/>
            <person name="Submissions S."/>
        </authorList>
    </citation>
    <scope>NUCLEOTIDE SEQUENCE [LARGE SCALE GENOMIC DNA]</scope>
    <source>
        <strain evidence="11">DSM 18569</strain>
    </source>
</reference>
<evidence type="ECO:0000313" key="10">
    <source>
        <dbReference type="EMBL" id="SHK90090.1"/>
    </source>
</evidence>
<proteinExistence type="inferred from homology"/>
<dbReference type="RefSeq" id="WP_073283361.1">
    <property type="nucleotide sequence ID" value="NZ_FRAS01000007.1"/>
</dbReference>
<evidence type="ECO:0000256" key="6">
    <source>
        <dbReference type="ARBA" id="ARBA00022756"/>
    </source>
</evidence>
<feature type="binding site" evidence="9">
    <location>
        <begin position="114"/>
        <end position="115"/>
    </location>
    <ligand>
        <name>pyridoxal 5'-phosphate</name>
        <dbReference type="ChEBI" id="CHEBI:597326"/>
    </ligand>
</feature>
<dbReference type="GO" id="GO:0005737">
    <property type="term" value="C:cytoplasm"/>
    <property type="evidence" value="ECO:0007669"/>
    <property type="project" value="UniProtKB-SubCell"/>
</dbReference>
<name>A0A1M6W8E7_9BACT</name>
<dbReference type="GO" id="GO:0030170">
    <property type="term" value="F:pyridoxal phosphate binding"/>
    <property type="evidence" value="ECO:0007669"/>
    <property type="project" value="UniProtKB-UniRule"/>
</dbReference>
<dbReference type="Pfam" id="PF00202">
    <property type="entry name" value="Aminotran_3"/>
    <property type="match status" value="1"/>
</dbReference>
<dbReference type="GO" id="GO:0009102">
    <property type="term" value="P:biotin biosynthetic process"/>
    <property type="evidence" value="ECO:0007669"/>
    <property type="project" value="UniProtKB-UniRule"/>
</dbReference>
<dbReference type="Gene3D" id="3.40.640.10">
    <property type="entry name" value="Type I PLP-dependent aspartate aminotransferase-like (Major domain)"/>
    <property type="match status" value="1"/>
</dbReference>
<comment type="function">
    <text evidence="9">Catalyzes the transfer of the alpha-amino group from S-adenosyl-L-methionine (SAM) to 7-keto-8-aminopelargonic acid (KAPA) to form 7,8-diaminopelargonic acid (DAPA). It is the only aminotransferase known to utilize SAM as an amino donor.</text>
</comment>
<dbReference type="InterPro" id="IPR015421">
    <property type="entry name" value="PyrdxlP-dep_Trfase_major"/>
</dbReference>
<dbReference type="Gene3D" id="3.90.1150.10">
    <property type="entry name" value="Aspartate Aminotransferase, domain 1"/>
    <property type="match status" value="1"/>
</dbReference>
<comment type="subunit">
    <text evidence="9">Homodimer.</text>
</comment>
<comment type="catalytic activity">
    <reaction evidence="8 9">
        <text>(8S)-8-amino-7-oxononanoate + S-adenosyl-L-methionine = S-adenosyl-4-methylsulfanyl-2-oxobutanoate + (7R,8S)-7,8-diammoniononanoate</text>
        <dbReference type="Rhea" id="RHEA:16861"/>
        <dbReference type="ChEBI" id="CHEBI:16490"/>
        <dbReference type="ChEBI" id="CHEBI:59789"/>
        <dbReference type="ChEBI" id="CHEBI:149468"/>
        <dbReference type="ChEBI" id="CHEBI:149469"/>
        <dbReference type="EC" id="2.6.1.62"/>
    </reaction>
</comment>
<dbReference type="HAMAP" id="MF_00834">
    <property type="entry name" value="BioA"/>
    <property type="match status" value="1"/>
</dbReference>
<dbReference type="InterPro" id="IPR015424">
    <property type="entry name" value="PyrdxlP-dep_Trfase"/>
</dbReference>
<evidence type="ECO:0000256" key="7">
    <source>
        <dbReference type="ARBA" id="ARBA00022898"/>
    </source>
</evidence>
<comment type="pathway">
    <text evidence="2 9">Cofactor biosynthesis; biotin biosynthesis; 7,8-diaminononanoate from 8-amino-7-oxononanoate (SAM route): step 1/1.</text>
</comment>
<organism evidence="10 11">
    <name type="scientific">Hymenobacter psychrotolerans DSM 18569</name>
    <dbReference type="NCBI Taxonomy" id="1121959"/>
    <lineage>
        <taxon>Bacteria</taxon>
        <taxon>Pseudomonadati</taxon>
        <taxon>Bacteroidota</taxon>
        <taxon>Cytophagia</taxon>
        <taxon>Cytophagales</taxon>
        <taxon>Hymenobacteraceae</taxon>
        <taxon>Hymenobacter</taxon>
    </lineage>
</organism>
<dbReference type="SUPFAM" id="SSF53383">
    <property type="entry name" value="PLP-dependent transferases"/>
    <property type="match status" value="1"/>
</dbReference>
<feature type="modified residue" description="N6-(pyridoxal phosphate)lysine" evidence="9">
    <location>
        <position position="270"/>
    </location>
</feature>
<dbReference type="EMBL" id="FRAS01000007">
    <property type="protein sequence ID" value="SHK90090.1"/>
    <property type="molecule type" value="Genomic_DNA"/>
</dbReference>
<evidence type="ECO:0000256" key="4">
    <source>
        <dbReference type="ARBA" id="ARBA00022679"/>
    </source>
</evidence>
<dbReference type="InterPro" id="IPR015422">
    <property type="entry name" value="PyrdxlP-dep_Trfase_small"/>
</dbReference>
<keyword evidence="5 9" id="KW-0949">S-adenosyl-L-methionine</keyword>
<keyword evidence="9" id="KW-0963">Cytoplasm</keyword>
<evidence type="ECO:0000256" key="8">
    <source>
        <dbReference type="ARBA" id="ARBA00048449"/>
    </source>
</evidence>
<evidence type="ECO:0000256" key="1">
    <source>
        <dbReference type="ARBA" id="ARBA00001933"/>
    </source>
</evidence>
<keyword evidence="3 9" id="KW-0032">Aminotransferase</keyword>
<comment type="cofactor">
    <cofactor evidence="1 9">
        <name>pyridoxal 5'-phosphate</name>
        <dbReference type="ChEBI" id="CHEBI:597326"/>
    </cofactor>
</comment>
<keyword evidence="11" id="KW-1185">Reference proteome</keyword>
<dbReference type="GO" id="GO:0004015">
    <property type="term" value="F:adenosylmethionine-8-amino-7-oxononanoate transaminase activity"/>
    <property type="evidence" value="ECO:0007669"/>
    <property type="project" value="UniProtKB-UniRule"/>
</dbReference>
<dbReference type="OrthoDB" id="9762089at2"/>
<feature type="binding site" evidence="9">
    <location>
        <position position="304"/>
    </location>
    <ligand>
        <name>substrate</name>
    </ligand>
</feature>
<feature type="binding site" evidence="9">
    <location>
        <begin position="305"/>
        <end position="306"/>
    </location>
    <ligand>
        <name>pyridoxal 5'-phosphate</name>
        <dbReference type="ChEBI" id="CHEBI:597326"/>
    </ligand>
</feature>
<feature type="binding site" evidence="9">
    <location>
        <position position="241"/>
    </location>
    <ligand>
        <name>pyridoxal 5'-phosphate</name>
        <dbReference type="ChEBI" id="CHEBI:597326"/>
    </ligand>
</feature>
<dbReference type="NCBIfam" id="NF004624">
    <property type="entry name" value="PRK05964.1"/>
    <property type="match status" value="1"/>
</dbReference>
<dbReference type="UniPathway" id="UPA00078">
    <property type="reaction ID" value="UER00160"/>
</dbReference>
<evidence type="ECO:0000256" key="5">
    <source>
        <dbReference type="ARBA" id="ARBA00022691"/>
    </source>
</evidence>
<feature type="binding site" evidence="9">
    <location>
        <position position="395"/>
    </location>
    <ligand>
        <name>substrate</name>
    </ligand>
</feature>
<feature type="binding site" evidence="9">
    <location>
        <position position="54"/>
    </location>
    <ligand>
        <name>substrate</name>
    </ligand>
</feature>
<dbReference type="GO" id="GO:0051537">
    <property type="term" value="F:2 iron, 2 sulfur cluster binding"/>
    <property type="evidence" value="ECO:0007669"/>
    <property type="project" value="UniProtKB-KW"/>
</dbReference>
<dbReference type="Proteomes" id="UP000183947">
    <property type="component" value="Unassembled WGS sequence"/>
</dbReference>
<dbReference type="InterPro" id="IPR005814">
    <property type="entry name" value="Aminotrans_3"/>
</dbReference>
<dbReference type="STRING" id="1121959.SAMN02746009_01780"/>
<keyword evidence="6 9" id="KW-0093">Biotin biosynthesis</keyword>
<gene>
    <name evidence="9" type="primary">bioA</name>
    <name evidence="10" type="ORF">SAMN02746009_01780</name>
</gene>
<dbReference type="NCBIfam" id="TIGR00508">
    <property type="entry name" value="bioA"/>
    <property type="match status" value="1"/>
</dbReference>
<feature type="binding site" evidence="9">
    <location>
        <position position="270"/>
    </location>
    <ligand>
        <name>substrate</name>
    </ligand>
</feature>
<dbReference type="EC" id="2.6.1.62" evidence="9"/>
<feature type="binding site" evidence="9">
    <location>
        <position position="147"/>
    </location>
    <ligand>
        <name>substrate</name>
    </ligand>
</feature>
<protein>
    <recommendedName>
        <fullName evidence="9">Adenosylmethionine-8-amino-7-oxononanoate aminotransferase</fullName>
        <ecNumber evidence="9">2.6.1.62</ecNumber>
    </recommendedName>
    <alternativeName>
        <fullName evidence="9">7,8-diamino-pelargonic acid aminotransferase</fullName>
        <shortName evidence="9">DAPA AT</shortName>
        <shortName evidence="9">DAPA aminotransferase</shortName>
    </alternativeName>
    <alternativeName>
        <fullName evidence="9">7,8-diaminononanoate synthase</fullName>
        <shortName evidence="9">DANS</shortName>
    </alternativeName>
    <alternativeName>
        <fullName evidence="9">Diaminopelargonic acid synthase</fullName>
    </alternativeName>
</protein>
<evidence type="ECO:0000313" key="11">
    <source>
        <dbReference type="Proteomes" id="UP000183947"/>
    </source>
</evidence>
<dbReference type="InterPro" id="IPR005815">
    <property type="entry name" value="BioA"/>
</dbReference>
<comment type="similarity">
    <text evidence="9">Belongs to the class-III pyridoxal-phosphate-dependent aminotransferase family. BioA subfamily.</text>
</comment>
<keyword evidence="7 9" id="KW-0663">Pyridoxal phosphate</keyword>
<keyword evidence="4 9" id="KW-0808">Transferase</keyword>
<evidence type="ECO:0000256" key="2">
    <source>
        <dbReference type="ARBA" id="ARBA00005063"/>
    </source>
</evidence>
<dbReference type="PANTHER" id="PTHR42684">
    <property type="entry name" value="ADENOSYLMETHIONINE-8-AMINO-7-OXONONANOATE AMINOTRANSFERASE"/>
    <property type="match status" value="1"/>
</dbReference>
<dbReference type="InterPro" id="IPR049704">
    <property type="entry name" value="Aminotrans_3_PPA_site"/>
</dbReference>
<dbReference type="GO" id="GO:0004141">
    <property type="term" value="F:dethiobiotin synthase activity"/>
    <property type="evidence" value="ECO:0007669"/>
    <property type="project" value="TreeGrafter"/>
</dbReference>
<evidence type="ECO:0000256" key="3">
    <source>
        <dbReference type="ARBA" id="ARBA00022576"/>
    </source>
</evidence>
<dbReference type="PROSITE" id="PS00600">
    <property type="entry name" value="AA_TRANSFER_CLASS_3"/>
    <property type="match status" value="1"/>
</dbReference>
<accession>A0A1M6W8E7</accession>
<comment type="subcellular location">
    <subcellularLocation>
        <location evidence="9">Cytoplasm</location>
    </subcellularLocation>
</comment>
<dbReference type="AlphaFoldDB" id="A0A1M6W8E7"/>
<dbReference type="CDD" id="cd00610">
    <property type="entry name" value="OAT_like"/>
    <property type="match status" value="1"/>
</dbReference>
<evidence type="ECO:0000256" key="9">
    <source>
        <dbReference type="HAMAP-Rule" id="MF_00834"/>
    </source>
</evidence>
<dbReference type="PANTHER" id="PTHR42684:SF3">
    <property type="entry name" value="ADENOSYLMETHIONINE-8-AMINO-7-OXONONANOATE AMINOTRANSFERASE"/>
    <property type="match status" value="1"/>
</dbReference>
<feature type="site" description="Participates in the substrate recognition with KAPA and in a stacking interaction with the adenine ring of SAM" evidence="9">
    <location>
        <position position="19"/>
    </location>
</feature>